<dbReference type="EMBL" id="LKAM01000006">
    <property type="protein sequence ID" value="KUM47954.1"/>
    <property type="molecule type" value="Genomic_DNA"/>
</dbReference>
<reference evidence="1" key="1">
    <citation type="journal article" date="2015" name="Genome Biol. Evol.">
        <title>Organellar Genomes of White Spruce (Picea glauca): Assembly and Annotation.</title>
        <authorList>
            <person name="Jackman S.D."/>
            <person name="Warren R.L."/>
            <person name="Gibb E.A."/>
            <person name="Vandervalk B.P."/>
            <person name="Mohamadi H."/>
            <person name="Chu J."/>
            <person name="Raymond A."/>
            <person name="Pleasance S."/>
            <person name="Coope R."/>
            <person name="Wildung M.R."/>
            <person name="Ritland C.E."/>
            <person name="Bousquet J."/>
            <person name="Jones S.J."/>
            <person name="Bohlmann J."/>
            <person name="Birol I."/>
        </authorList>
    </citation>
    <scope>NUCLEOTIDE SEQUENCE [LARGE SCALE GENOMIC DNA]</scope>
    <source>
        <tissue evidence="1">Flushing bud</tissue>
    </source>
</reference>
<gene>
    <name evidence="1" type="ORF">ABT39_MTgene4949</name>
</gene>
<evidence type="ECO:0000313" key="1">
    <source>
        <dbReference type="EMBL" id="KUM47954.1"/>
    </source>
</evidence>
<comment type="caution">
    <text evidence="1">The sequence shown here is derived from an EMBL/GenBank/DDBJ whole genome shotgun (WGS) entry which is preliminary data.</text>
</comment>
<geneLocation type="mitochondrion" evidence="1"/>
<proteinExistence type="predicted"/>
<organism evidence="1">
    <name type="scientific">Picea glauca</name>
    <name type="common">White spruce</name>
    <name type="synonym">Pinus glauca</name>
    <dbReference type="NCBI Taxonomy" id="3330"/>
    <lineage>
        <taxon>Eukaryota</taxon>
        <taxon>Viridiplantae</taxon>
        <taxon>Streptophyta</taxon>
        <taxon>Embryophyta</taxon>
        <taxon>Tracheophyta</taxon>
        <taxon>Spermatophyta</taxon>
        <taxon>Pinopsida</taxon>
        <taxon>Pinidae</taxon>
        <taxon>Conifers I</taxon>
        <taxon>Pinales</taxon>
        <taxon>Pinaceae</taxon>
        <taxon>Picea</taxon>
    </lineage>
</organism>
<sequence length="138" mass="14624">MLSGPSRKGKGTFFTLGSVLPSNHGNIIVELEPIVVSRTLMFGQNHVRSAATVSSQAHKSSLCAAHHLVGVSASKRSNTATRCSDATCSSICTTNLAVSIIPSNHGRVVTSAPIHLHACRATHHRVEFSYSPPHSASW</sequence>
<protein>
    <submittedName>
        <fullName evidence="1">Uncharacterized protein</fullName>
    </submittedName>
</protein>
<dbReference type="AlphaFoldDB" id="A0A101LYZ4"/>
<keyword evidence="1" id="KW-0496">Mitochondrion</keyword>
<name>A0A101LYZ4_PICGL</name>
<accession>A0A101LYZ4</accession>